<dbReference type="EMBL" id="JACJQB010000041">
    <property type="protein sequence ID" value="MBD2189528.1"/>
    <property type="molecule type" value="Genomic_DNA"/>
</dbReference>
<protein>
    <submittedName>
        <fullName evidence="2">Uncharacterized protein</fullName>
    </submittedName>
</protein>
<dbReference type="RefSeq" id="WP_190404352.1">
    <property type="nucleotide sequence ID" value="NZ_JACJQB010000041.1"/>
</dbReference>
<organism evidence="2 3">
    <name type="scientific">Pseudanabaena mucicola FACHB-723</name>
    <dbReference type="NCBI Taxonomy" id="2692860"/>
    <lineage>
        <taxon>Bacteria</taxon>
        <taxon>Bacillati</taxon>
        <taxon>Cyanobacteriota</taxon>
        <taxon>Cyanophyceae</taxon>
        <taxon>Pseudanabaenales</taxon>
        <taxon>Pseudanabaenaceae</taxon>
        <taxon>Pseudanabaena</taxon>
    </lineage>
</organism>
<comment type="caution">
    <text evidence="2">The sequence shown here is derived from an EMBL/GenBank/DDBJ whole genome shotgun (WGS) entry which is preliminary data.</text>
</comment>
<feature type="transmembrane region" description="Helical" evidence="1">
    <location>
        <begin position="6"/>
        <end position="27"/>
    </location>
</feature>
<evidence type="ECO:0000313" key="3">
    <source>
        <dbReference type="Proteomes" id="UP000642094"/>
    </source>
</evidence>
<gene>
    <name evidence="2" type="ORF">H6F41_15445</name>
</gene>
<accession>A0ABR8A0K1</accession>
<keyword evidence="1" id="KW-1133">Transmembrane helix</keyword>
<proteinExistence type="predicted"/>
<keyword evidence="3" id="KW-1185">Reference proteome</keyword>
<keyword evidence="1" id="KW-0472">Membrane</keyword>
<sequence>MLENILTIIASSSISAAIVGWLLKTWLTERIQQNIRHQYQEKLERLKADIKSEFDHKLELHKSEVKAQEIVNQSKWEIKRTSCLEALEIVDIFFANLDWGGFKPASQEPVDVAKARACYNKLAITCESTEVLDHYKHCLAVRPTGEPVRNITADSIVDLRNAIRKELGFGSEVDKDRMSSWIAML</sequence>
<reference evidence="2 3" key="1">
    <citation type="journal article" date="2020" name="ISME J.">
        <title>Comparative genomics reveals insights into cyanobacterial evolution and habitat adaptation.</title>
        <authorList>
            <person name="Chen M.Y."/>
            <person name="Teng W.K."/>
            <person name="Zhao L."/>
            <person name="Hu C.X."/>
            <person name="Zhou Y.K."/>
            <person name="Han B.P."/>
            <person name="Song L.R."/>
            <person name="Shu W.S."/>
        </authorList>
    </citation>
    <scope>NUCLEOTIDE SEQUENCE [LARGE SCALE GENOMIC DNA]</scope>
    <source>
        <strain evidence="2 3">FACHB-723</strain>
    </source>
</reference>
<evidence type="ECO:0000256" key="1">
    <source>
        <dbReference type="SAM" id="Phobius"/>
    </source>
</evidence>
<name>A0ABR8A0K1_9CYAN</name>
<dbReference type="Proteomes" id="UP000642094">
    <property type="component" value="Unassembled WGS sequence"/>
</dbReference>
<evidence type="ECO:0000313" key="2">
    <source>
        <dbReference type="EMBL" id="MBD2189528.1"/>
    </source>
</evidence>
<keyword evidence="1" id="KW-0812">Transmembrane</keyword>